<evidence type="ECO:0000313" key="4">
    <source>
        <dbReference type="WBParaSite" id="MCOS_0000804501-mRNA-1"/>
    </source>
</evidence>
<organism evidence="4">
    <name type="scientific">Mesocestoides corti</name>
    <name type="common">Flatworm</name>
    <dbReference type="NCBI Taxonomy" id="53468"/>
    <lineage>
        <taxon>Eukaryota</taxon>
        <taxon>Metazoa</taxon>
        <taxon>Spiralia</taxon>
        <taxon>Lophotrochozoa</taxon>
        <taxon>Platyhelminthes</taxon>
        <taxon>Cestoda</taxon>
        <taxon>Eucestoda</taxon>
        <taxon>Cyclophyllidea</taxon>
        <taxon>Mesocestoididae</taxon>
        <taxon>Mesocestoides</taxon>
    </lineage>
</organism>
<feature type="region of interest" description="Disordered" evidence="1">
    <location>
        <begin position="1"/>
        <end position="36"/>
    </location>
</feature>
<reference evidence="4" key="1">
    <citation type="submission" date="2017-02" db="UniProtKB">
        <authorList>
            <consortium name="WormBaseParasite"/>
        </authorList>
    </citation>
    <scope>IDENTIFICATION</scope>
</reference>
<sequence>MPCYSRTNNDGWSLLKTASSRPTSMTGPGPGSVNMATHVARTPHRQPERVTQRSGVGAGILCAREAHHHGLSWPWK</sequence>
<name>A0A0R3UKD7_MESCO</name>
<protein>
    <submittedName>
        <fullName evidence="2 4">Uncharacterized protein</fullName>
    </submittedName>
</protein>
<dbReference type="AlphaFoldDB" id="A0A0R3UKD7"/>
<feature type="compositionally biased region" description="Polar residues" evidence="1">
    <location>
        <begin position="1"/>
        <end position="26"/>
    </location>
</feature>
<evidence type="ECO:0000313" key="2">
    <source>
        <dbReference type="EMBL" id="VDD82043.1"/>
    </source>
</evidence>
<keyword evidence="3" id="KW-1185">Reference proteome</keyword>
<evidence type="ECO:0000256" key="1">
    <source>
        <dbReference type="SAM" id="MobiDB-lite"/>
    </source>
</evidence>
<evidence type="ECO:0000313" key="3">
    <source>
        <dbReference type="Proteomes" id="UP000267029"/>
    </source>
</evidence>
<proteinExistence type="predicted"/>
<gene>
    <name evidence="2" type="ORF">MCOS_LOCUS8046</name>
</gene>
<dbReference type="EMBL" id="UXSR01005444">
    <property type="protein sequence ID" value="VDD82043.1"/>
    <property type="molecule type" value="Genomic_DNA"/>
</dbReference>
<reference evidence="2 3" key="2">
    <citation type="submission" date="2018-10" db="EMBL/GenBank/DDBJ databases">
        <authorList>
            <consortium name="Pathogen Informatics"/>
        </authorList>
    </citation>
    <scope>NUCLEOTIDE SEQUENCE [LARGE SCALE GENOMIC DNA]</scope>
</reference>
<dbReference type="WBParaSite" id="MCOS_0000804501-mRNA-1">
    <property type="protein sequence ID" value="MCOS_0000804501-mRNA-1"/>
    <property type="gene ID" value="MCOS_0000804501"/>
</dbReference>
<accession>A0A0R3UKD7</accession>
<dbReference type="Proteomes" id="UP000267029">
    <property type="component" value="Unassembled WGS sequence"/>
</dbReference>